<dbReference type="OrthoDB" id="2019149at2759"/>
<dbReference type="InterPro" id="IPR012334">
    <property type="entry name" value="Pectin_lyas_fold"/>
</dbReference>
<evidence type="ECO:0000256" key="4">
    <source>
        <dbReference type="ARBA" id="ARBA00022801"/>
    </source>
</evidence>
<evidence type="ECO:0000256" key="1">
    <source>
        <dbReference type="ARBA" id="ARBA00005184"/>
    </source>
</evidence>
<dbReference type="PANTHER" id="PTHR31321">
    <property type="entry name" value="ACYL-COA THIOESTER HYDROLASE YBHC-RELATED"/>
    <property type="match status" value="1"/>
</dbReference>
<proteinExistence type="inferred from homology"/>
<evidence type="ECO:0000313" key="8">
    <source>
        <dbReference type="Proteomes" id="UP000636479"/>
    </source>
</evidence>
<dbReference type="InterPro" id="IPR000070">
    <property type="entry name" value="Pectinesterase_cat"/>
</dbReference>
<comment type="pathway">
    <text evidence="1">Glycan metabolism; pectin degradation; 2-dehydro-3-deoxy-D-gluconate from pectin: step 1/5.</text>
</comment>
<evidence type="ECO:0000313" key="7">
    <source>
        <dbReference type="EMBL" id="KAF7292662.1"/>
    </source>
</evidence>
<dbReference type="Proteomes" id="UP000636479">
    <property type="component" value="Unassembled WGS sequence"/>
</dbReference>
<organism evidence="7 8">
    <name type="scientific">Mycena indigotica</name>
    <dbReference type="NCBI Taxonomy" id="2126181"/>
    <lineage>
        <taxon>Eukaryota</taxon>
        <taxon>Fungi</taxon>
        <taxon>Dikarya</taxon>
        <taxon>Basidiomycota</taxon>
        <taxon>Agaricomycotina</taxon>
        <taxon>Agaricomycetes</taxon>
        <taxon>Agaricomycetidae</taxon>
        <taxon>Agaricales</taxon>
        <taxon>Marasmiineae</taxon>
        <taxon>Mycenaceae</taxon>
        <taxon>Mycena</taxon>
    </lineage>
</organism>
<dbReference type="AlphaFoldDB" id="A0A8H6S6E8"/>
<keyword evidence="4" id="KW-0378">Hydrolase</keyword>
<dbReference type="EMBL" id="JACAZF010000011">
    <property type="protein sequence ID" value="KAF7292662.1"/>
    <property type="molecule type" value="Genomic_DNA"/>
</dbReference>
<dbReference type="GO" id="GO:0030599">
    <property type="term" value="F:pectinesterase activity"/>
    <property type="evidence" value="ECO:0007669"/>
    <property type="project" value="UniProtKB-EC"/>
</dbReference>
<dbReference type="Pfam" id="PF01095">
    <property type="entry name" value="Pectinesterase"/>
    <property type="match status" value="1"/>
</dbReference>
<dbReference type="EC" id="3.1.1.11" evidence="3"/>
<dbReference type="GeneID" id="59350680"/>
<dbReference type="PANTHER" id="PTHR31321:SF127">
    <property type="entry name" value="PECTINESTERASE"/>
    <property type="match status" value="1"/>
</dbReference>
<dbReference type="Gene3D" id="2.160.20.10">
    <property type="entry name" value="Single-stranded right-handed beta-helix, Pectin lyase-like"/>
    <property type="match status" value="1"/>
</dbReference>
<dbReference type="GO" id="GO:0045490">
    <property type="term" value="P:pectin catabolic process"/>
    <property type="evidence" value="ECO:0007669"/>
    <property type="project" value="UniProtKB-UniPathway"/>
</dbReference>
<name>A0A8H6S6E8_9AGAR</name>
<dbReference type="InterPro" id="IPR011050">
    <property type="entry name" value="Pectin_lyase_fold/virulence"/>
</dbReference>
<sequence>MWHGTTISRSNAPGRPFEQQKMHIVSLFLSLSAFFFLYATASPALQVPTPVSLAKRAARTSPPAGAVVVRGSGTYHEKVLITRAGPLTIYGSTADTSSYTSNTVTITFSDSAAAEGSDDPSGTLRVKKDNFAMYNVNVKNTFGVGSQALALSAYGTNQAYYGCGFYGYQDTLLTETGNQFYGVCYIEGTVDFIWGQHARTWIQRSVIASTAAGSITADGPSSASDNSICAFYRYLLIFSCLFGQSNDFNTLTVVINCSNIIQSSAATTSLTGKVYLGRPWTQWARVVYTSCTLGAQINSAGWSVWSSSTPNTRECLVC</sequence>
<evidence type="ECO:0000256" key="2">
    <source>
        <dbReference type="ARBA" id="ARBA00008891"/>
    </source>
</evidence>
<dbReference type="SUPFAM" id="SSF51126">
    <property type="entry name" value="Pectin lyase-like"/>
    <property type="match status" value="1"/>
</dbReference>
<protein>
    <recommendedName>
        <fullName evidence="3">pectinesterase</fullName>
        <ecNumber evidence="3">3.1.1.11</ecNumber>
    </recommendedName>
</protein>
<evidence type="ECO:0000256" key="5">
    <source>
        <dbReference type="ARBA" id="ARBA00023085"/>
    </source>
</evidence>
<comment type="similarity">
    <text evidence="2">Belongs to the pectinesterase family.</text>
</comment>
<accession>A0A8H6S6E8</accession>
<feature type="domain" description="Pectinesterase catalytic" evidence="6">
    <location>
        <begin position="66"/>
        <end position="309"/>
    </location>
</feature>
<evidence type="ECO:0000256" key="3">
    <source>
        <dbReference type="ARBA" id="ARBA00013229"/>
    </source>
</evidence>
<comment type="caution">
    <text evidence="7">The sequence shown here is derived from an EMBL/GenBank/DDBJ whole genome shotgun (WGS) entry which is preliminary data.</text>
</comment>
<keyword evidence="5" id="KW-0063">Aspartyl esterase</keyword>
<evidence type="ECO:0000259" key="6">
    <source>
        <dbReference type="Pfam" id="PF01095"/>
    </source>
</evidence>
<dbReference type="RefSeq" id="XP_037215090.1">
    <property type="nucleotide sequence ID" value="XM_037368164.1"/>
</dbReference>
<dbReference type="GO" id="GO:0042545">
    <property type="term" value="P:cell wall modification"/>
    <property type="evidence" value="ECO:0007669"/>
    <property type="project" value="InterPro"/>
</dbReference>
<reference evidence="7" key="1">
    <citation type="submission" date="2020-05" db="EMBL/GenBank/DDBJ databases">
        <title>Mycena genomes resolve the evolution of fungal bioluminescence.</title>
        <authorList>
            <person name="Tsai I.J."/>
        </authorList>
    </citation>
    <scope>NUCLEOTIDE SEQUENCE</scope>
    <source>
        <strain evidence="7">171206Taipei</strain>
    </source>
</reference>
<gene>
    <name evidence="7" type="ORF">MIND_01164400</name>
</gene>
<dbReference type="UniPathway" id="UPA00545">
    <property type="reaction ID" value="UER00823"/>
</dbReference>
<keyword evidence="8" id="KW-1185">Reference proteome</keyword>